<proteinExistence type="predicted"/>
<dbReference type="Proteomes" id="UP000759537">
    <property type="component" value="Unassembled WGS sequence"/>
</dbReference>
<accession>A0A9P5JXC7</accession>
<dbReference type="AlphaFoldDB" id="A0A9P5JXC7"/>
<evidence type="ECO:0000313" key="2">
    <source>
        <dbReference type="Proteomes" id="UP000759537"/>
    </source>
</evidence>
<comment type="caution">
    <text evidence="1">The sequence shown here is derived from an EMBL/GenBank/DDBJ whole genome shotgun (WGS) entry which is preliminary data.</text>
</comment>
<gene>
    <name evidence="1" type="ORF">DFH94DRAFT_208242</name>
</gene>
<sequence>KYSIFARPCNSPARCHCTTPTKCIPQIYHRTSANQETSATVICICNCDTYAPFTLLYWSLSQGRRVRRRRCSILATAVPSCTLRPSITVPDEKNHTHPNSRFTNSPRCVCVFNRRQTSKYGQRGFCLSTPGILLAPWTRTPGDRRRVATLKTLAYDSDTRYVPHLSGRHADACASCRRTTGSLHGSSSRSPTYKWRGWVVSVKR</sequence>
<dbReference type="EMBL" id="WHVB01000025">
    <property type="protein sequence ID" value="KAF8470387.1"/>
    <property type="molecule type" value="Genomic_DNA"/>
</dbReference>
<reference evidence="1" key="1">
    <citation type="submission" date="2019-10" db="EMBL/GenBank/DDBJ databases">
        <authorList>
            <consortium name="DOE Joint Genome Institute"/>
            <person name="Kuo A."/>
            <person name="Miyauchi S."/>
            <person name="Kiss E."/>
            <person name="Drula E."/>
            <person name="Kohler A."/>
            <person name="Sanchez-Garcia M."/>
            <person name="Andreopoulos B."/>
            <person name="Barry K.W."/>
            <person name="Bonito G."/>
            <person name="Buee M."/>
            <person name="Carver A."/>
            <person name="Chen C."/>
            <person name="Cichocki N."/>
            <person name="Clum A."/>
            <person name="Culley D."/>
            <person name="Crous P.W."/>
            <person name="Fauchery L."/>
            <person name="Girlanda M."/>
            <person name="Hayes R."/>
            <person name="Keri Z."/>
            <person name="LaButti K."/>
            <person name="Lipzen A."/>
            <person name="Lombard V."/>
            <person name="Magnuson J."/>
            <person name="Maillard F."/>
            <person name="Morin E."/>
            <person name="Murat C."/>
            <person name="Nolan M."/>
            <person name="Ohm R."/>
            <person name="Pangilinan J."/>
            <person name="Pereira M."/>
            <person name="Perotto S."/>
            <person name="Peter M."/>
            <person name="Riley R."/>
            <person name="Sitrit Y."/>
            <person name="Stielow B."/>
            <person name="Szollosi G."/>
            <person name="Zifcakova L."/>
            <person name="Stursova M."/>
            <person name="Spatafora J.W."/>
            <person name="Tedersoo L."/>
            <person name="Vaario L.-M."/>
            <person name="Yamada A."/>
            <person name="Yan M."/>
            <person name="Wang P."/>
            <person name="Xu J."/>
            <person name="Bruns T."/>
            <person name="Baldrian P."/>
            <person name="Vilgalys R."/>
            <person name="Henrissat B."/>
            <person name="Grigoriev I.V."/>
            <person name="Hibbett D."/>
            <person name="Nagy L.G."/>
            <person name="Martin F.M."/>
        </authorList>
    </citation>
    <scope>NUCLEOTIDE SEQUENCE</scope>
    <source>
        <strain evidence="1">Prilba</strain>
    </source>
</reference>
<evidence type="ECO:0000313" key="1">
    <source>
        <dbReference type="EMBL" id="KAF8470387.1"/>
    </source>
</evidence>
<keyword evidence="2" id="KW-1185">Reference proteome</keyword>
<organism evidence="1 2">
    <name type="scientific">Russula ochroleuca</name>
    <dbReference type="NCBI Taxonomy" id="152965"/>
    <lineage>
        <taxon>Eukaryota</taxon>
        <taxon>Fungi</taxon>
        <taxon>Dikarya</taxon>
        <taxon>Basidiomycota</taxon>
        <taxon>Agaricomycotina</taxon>
        <taxon>Agaricomycetes</taxon>
        <taxon>Russulales</taxon>
        <taxon>Russulaceae</taxon>
        <taxon>Russula</taxon>
    </lineage>
</organism>
<feature type="non-terminal residue" evidence="1">
    <location>
        <position position="1"/>
    </location>
</feature>
<protein>
    <submittedName>
        <fullName evidence="1">Uncharacterized protein</fullName>
    </submittedName>
</protein>
<reference evidence="1" key="2">
    <citation type="journal article" date="2020" name="Nat. Commun.">
        <title>Large-scale genome sequencing of mycorrhizal fungi provides insights into the early evolution of symbiotic traits.</title>
        <authorList>
            <person name="Miyauchi S."/>
            <person name="Kiss E."/>
            <person name="Kuo A."/>
            <person name="Drula E."/>
            <person name="Kohler A."/>
            <person name="Sanchez-Garcia M."/>
            <person name="Morin E."/>
            <person name="Andreopoulos B."/>
            <person name="Barry K.W."/>
            <person name="Bonito G."/>
            <person name="Buee M."/>
            <person name="Carver A."/>
            <person name="Chen C."/>
            <person name="Cichocki N."/>
            <person name="Clum A."/>
            <person name="Culley D."/>
            <person name="Crous P.W."/>
            <person name="Fauchery L."/>
            <person name="Girlanda M."/>
            <person name="Hayes R.D."/>
            <person name="Keri Z."/>
            <person name="LaButti K."/>
            <person name="Lipzen A."/>
            <person name="Lombard V."/>
            <person name="Magnuson J."/>
            <person name="Maillard F."/>
            <person name="Murat C."/>
            <person name="Nolan M."/>
            <person name="Ohm R.A."/>
            <person name="Pangilinan J."/>
            <person name="Pereira M.F."/>
            <person name="Perotto S."/>
            <person name="Peter M."/>
            <person name="Pfister S."/>
            <person name="Riley R."/>
            <person name="Sitrit Y."/>
            <person name="Stielow J.B."/>
            <person name="Szollosi G."/>
            <person name="Zifcakova L."/>
            <person name="Stursova M."/>
            <person name="Spatafora J.W."/>
            <person name="Tedersoo L."/>
            <person name="Vaario L.M."/>
            <person name="Yamada A."/>
            <person name="Yan M."/>
            <person name="Wang P."/>
            <person name="Xu J."/>
            <person name="Bruns T."/>
            <person name="Baldrian P."/>
            <person name="Vilgalys R."/>
            <person name="Dunand C."/>
            <person name="Henrissat B."/>
            <person name="Grigoriev I.V."/>
            <person name="Hibbett D."/>
            <person name="Nagy L.G."/>
            <person name="Martin F.M."/>
        </authorList>
    </citation>
    <scope>NUCLEOTIDE SEQUENCE</scope>
    <source>
        <strain evidence="1">Prilba</strain>
    </source>
</reference>
<dbReference type="OrthoDB" id="2152680at2759"/>
<name>A0A9P5JXC7_9AGAM</name>